<gene>
    <name evidence="1" type="primary">thiL</name>
    <name evidence="4" type="ORF">DFR56_1045</name>
</gene>
<comment type="function">
    <text evidence="1">Catalyzes the ATP-dependent phosphorylation of thiamine-monophosphate (TMP) to form thiamine-pyrophosphate (TPP), the active form of vitamin B1.</text>
</comment>
<dbReference type="HAMAP" id="MF_02128">
    <property type="entry name" value="TMP_kinase"/>
    <property type="match status" value="1"/>
</dbReference>
<feature type="binding site" evidence="1">
    <location>
        <position position="211"/>
    </location>
    <ligand>
        <name>ATP</name>
        <dbReference type="ChEBI" id="CHEBI:30616"/>
    </ligand>
</feature>
<dbReference type="Proteomes" id="UP000247978">
    <property type="component" value="Unassembled WGS sequence"/>
</dbReference>
<feature type="binding site" evidence="1">
    <location>
        <position position="43"/>
    </location>
    <ligand>
        <name>Mg(2+)</name>
        <dbReference type="ChEBI" id="CHEBI:18420"/>
        <label>1</label>
    </ligand>
</feature>
<feature type="domain" description="PurM-like C-terminal" evidence="3">
    <location>
        <begin position="152"/>
        <end position="296"/>
    </location>
</feature>
<feature type="binding site" evidence="1">
    <location>
        <position position="27"/>
    </location>
    <ligand>
        <name>Mg(2+)</name>
        <dbReference type="ChEBI" id="CHEBI:18420"/>
        <label>3</label>
    </ligand>
</feature>
<feature type="binding site" evidence="1">
    <location>
        <position position="27"/>
    </location>
    <ligand>
        <name>Mg(2+)</name>
        <dbReference type="ChEBI" id="CHEBI:18420"/>
        <label>4</label>
    </ligand>
</feature>
<feature type="binding site" evidence="1">
    <location>
        <position position="43"/>
    </location>
    <ligand>
        <name>Mg(2+)</name>
        <dbReference type="ChEBI" id="CHEBI:18420"/>
        <label>2</label>
    </ligand>
</feature>
<comment type="pathway">
    <text evidence="1">Cofactor biosynthesis; thiamine diphosphate biosynthesis; thiamine diphosphate from thiamine phosphate: step 1/1.</text>
</comment>
<protein>
    <recommendedName>
        <fullName evidence="1">Thiamine-monophosphate kinase</fullName>
        <shortName evidence="1">TMP kinase</shortName>
        <shortName evidence="1">Thiamine-phosphate kinase</shortName>
        <ecNumber evidence="1">2.7.4.16</ecNumber>
    </recommendedName>
</protein>
<evidence type="ECO:0000259" key="3">
    <source>
        <dbReference type="Pfam" id="PF02769"/>
    </source>
</evidence>
<dbReference type="NCBIfam" id="TIGR01379">
    <property type="entry name" value="thiL"/>
    <property type="match status" value="1"/>
</dbReference>
<comment type="catalytic activity">
    <reaction evidence="1">
        <text>thiamine phosphate + ATP = thiamine diphosphate + ADP</text>
        <dbReference type="Rhea" id="RHEA:15913"/>
        <dbReference type="ChEBI" id="CHEBI:30616"/>
        <dbReference type="ChEBI" id="CHEBI:37575"/>
        <dbReference type="ChEBI" id="CHEBI:58937"/>
        <dbReference type="ChEBI" id="CHEBI:456216"/>
        <dbReference type="EC" id="2.7.4.16"/>
    </reaction>
</comment>
<dbReference type="AlphaFoldDB" id="A0A2V3W0M9"/>
<feature type="binding site" evidence="1">
    <location>
        <position position="259"/>
    </location>
    <ligand>
        <name>substrate</name>
    </ligand>
</feature>
<feature type="domain" description="PurM-like N-terminal" evidence="2">
    <location>
        <begin position="25"/>
        <end position="137"/>
    </location>
</feature>
<feature type="binding site" evidence="1">
    <location>
        <position position="145"/>
    </location>
    <ligand>
        <name>ATP</name>
        <dbReference type="ChEBI" id="CHEBI:30616"/>
    </ligand>
</feature>
<proteinExistence type="inferred from homology"/>
<dbReference type="InterPro" id="IPR010918">
    <property type="entry name" value="PurM-like_C_dom"/>
</dbReference>
<name>A0A2V3W0M9_9BACI</name>
<dbReference type="PANTHER" id="PTHR30270:SF0">
    <property type="entry name" value="THIAMINE-MONOPHOSPHATE KINASE"/>
    <property type="match status" value="1"/>
</dbReference>
<keyword evidence="1" id="KW-0808">Transferase</keyword>
<feature type="binding site" evidence="1">
    <location>
        <begin position="119"/>
        <end position="120"/>
    </location>
    <ligand>
        <name>ATP</name>
        <dbReference type="ChEBI" id="CHEBI:30616"/>
    </ligand>
</feature>
<reference evidence="4 5" key="1">
    <citation type="submission" date="2018-05" db="EMBL/GenBank/DDBJ databases">
        <title>Genomic Encyclopedia of Type Strains, Phase IV (KMG-IV): sequencing the most valuable type-strain genomes for metagenomic binning, comparative biology and taxonomic classification.</title>
        <authorList>
            <person name="Goeker M."/>
        </authorList>
    </citation>
    <scope>NUCLEOTIDE SEQUENCE [LARGE SCALE GENOMIC DNA]</scope>
    <source>
        <strain evidence="4 5">DSM 28556</strain>
    </source>
</reference>
<dbReference type="EC" id="2.7.4.16" evidence="1"/>
<comment type="caution">
    <text evidence="4">The sequence shown here is derived from an EMBL/GenBank/DDBJ whole genome shotgun (WGS) entry which is preliminary data.</text>
</comment>
<feature type="binding site" evidence="1">
    <location>
        <position position="318"/>
    </location>
    <ligand>
        <name>substrate</name>
    </ligand>
</feature>
<dbReference type="GO" id="GO:0009030">
    <property type="term" value="F:thiamine-phosphate kinase activity"/>
    <property type="evidence" value="ECO:0007669"/>
    <property type="project" value="UniProtKB-UniRule"/>
</dbReference>
<dbReference type="PIRSF" id="PIRSF005303">
    <property type="entry name" value="Thiam_monoph_kin"/>
    <property type="match status" value="1"/>
</dbReference>
<feature type="binding site" evidence="1">
    <location>
        <position position="120"/>
    </location>
    <ligand>
        <name>Mg(2+)</name>
        <dbReference type="ChEBI" id="CHEBI:18420"/>
        <label>1</label>
    </ligand>
</feature>
<dbReference type="RefSeq" id="WP_110394693.1">
    <property type="nucleotide sequence ID" value="NZ_JADIJL010000007.1"/>
</dbReference>
<comment type="miscellaneous">
    <text evidence="1">Reaction mechanism of ThiL seems to utilize a direct, inline transfer of the gamma-phosphate of ATP to TMP rather than a phosphorylated enzyme intermediate.</text>
</comment>
<dbReference type="SUPFAM" id="SSF55326">
    <property type="entry name" value="PurM N-terminal domain-like"/>
    <property type="match status" value="1"/>
</dbReference>
<keyword evidence="1" id="KW-0479">Metal-binding</keyword>
<sequence length="322" mass="36302">MDEFQFIKSIKQKTYHQHSLIKGIGDDAAVFRDTTHDIVTAVDTFVDKIHFSKQTTQPFHIGYRALAANISDMAAMGAIPKFYLVSIVIPKNVGEKSLQSIFTGMRKIASLYKMDLIGGDTVSGSVLTISITIIGYVPKGKARYRSDAKDKDVVFVTGTLGDSRAGLHILMNNIDASFTHYFIKKHQMPTPRVTFAESLRPLKRVSLNDVSDGIANELKEIAEASKVTIMIKDQEIPVSEHFSQFSRTQQNEWKYFGGEDFELVGTVPKQDWPIVKENAKKLMLRISKIGYVTYNEQLNGQVYVKKNNKIKLLNTFGYIHLK</sequence>
<feature type="binding site" evidence="1">
    <location>
        <position position="50"/>
    </location>
    <ligand>
        <name>substrate</name>
    </ligand>
</feature>
<keyword evidence="1" id="KW-0067">ATP-binding</keyword>
<dbReference type="GO" id="GO:0000287">
    <property type="term" value="F:magnesium ion binding"/>
    <property type="evidence" value="ECO:0007669"/>
    <property type="project" value="UniProtKB-UniRule"/>
</dbReference>
<accession>A0A2V3W0M9</accession>
<evidence type="ECO:0000313" key="4">
    <source>
        <dbReference type="EMBL" id="PXW87857.1"/>
    </source>
</evidence>
<organism evidence="4 5">
    <name type="scientific">Pseudogracilibacillus auburnensis</name>
    <dbReference type="NCBI Taxonomy" id="1494959"/>
    <lineage>
        <taxon>Bacteria</taxon>
        <taxon>Bacillati</taxon>
        <taxon>Bacillota</taxon>
        <taxon>Bacilli</taxon>
        <taxon>Bacillales</taxon>
        <taxon>Bacillaceae</taxon>
        <taxon>Pseudogracilibacillus</taxon>
    </lineage>
</organism>
<keyword evidence="5" id="KW-1185">Reference proteome</keyword>
<dbReference type="Gene3D" id="3.90.650.10">
    <property type="entry name" value="PurM-like C-terminal domain"/>
    <property type="match status" value="1"/>
</dbReference>
<dbReference type="EMBL" id="QJJQ01000004">
    <property type="protein sequence ID" value="PXW87857.1"/>
    <property type="molecule type" value="Genomic_DNA"/>
</dbReference>
<keyword evidence="1 4" id="KW-0418">Kinase</keyword>
<comment type="caution">
    <text evidence="1">Lacks conserved residue(s) required for the propagation of feature annotation.</text>
</comment>
<keyword evidence="1" id="KW-0460">Magnesium</keyword>
<dbReference type="OrthoDB" id="9802811at2"/>
<dbReference type="InterPro" id="IPR036676">
    <property type="entry name" value="PurM-like_C_sf"/>
</dbReference>
<dbReference type="Pfam" id="PF00586">
    <property type="entry name" value="AIRS"/>
    <property type="match status" value="1"/>
</dbReference>
<dbReference type="Gene3D" id="3.30.1330.10">
    <property type="entry name" value="PurM-like, N-terminal domain"/>
    <property type="match status" value="1"/>
</dbReference>
<dbReference type="GO" id="GO:0005524">
    <property type="term" value="F:ATP binding"/>
    <property type="evidence" value="ECO:0007669"/>
    <property type="project" value="UniProtKB-UniRule"/>
</dbReference>
<dbReference type="GO" id="GO:0009228">
    <property type="term" value="P:thiamine biosynthetic process"/>
    <property type="evidence" value="ECO:0007669"/>
    <property type="project" value="UniProtKB-KW"/>
</dbReference>
<dbReference type="GO" id="GO:0009229">
    <property type="term" value="P:thiamine diphosphate biosynthetic process"/>
    <property type="evidence" value="ECO:0007669"/>
    <property type="project" value="UniProtKB-UniRule"/>
</dbReference>
<feature type="binding site" evidence="1">
    <location>
        <position position="72"/>
    </location>
    <ligand>
        <name>Mg(2+)</name>
        <dbReference type="ChEBI" id="CHEBI:18420"/>
        <label>4</label>
    </ligand>
</feature>
<evidence type="ECO:0000259" key="2">
    <source>
        <dbReference type="Pfam" id="PF00586"/>
    </source>
</evidence>
<dbReference type="PANTHER" id="PTHR30270">
    <property type="entry name" value="THIAMINE-MONOPHOSPHATE KINASE"/>
    <property type="match status" value="1"/>
</dbReference>
<dbReference type="SUPFAM" id="SSF56042">
    <property type="entry name" value="PurM C-terminal domain-like"/>
    <property type="match status" value="1"/>
</dbReference>
<dbReference type="Pfam" id="PF02769">
    <property type="entry name" value="AIRS_C"/>
    <property type="match status" value="1"/>
</dbReference>
<feature type="binding site" evidence="1">
    <location>
        <position position="212"/>
    </location>
    <ligand>
        <name>Mg(2+)</name>
        <dbReference type="ChEBI" id="CHEBI:18420"/>
        <label>5</label>
    </ligand>
</feature>
<keyword evidence="1" id="KW-0547">Nucleotide-binding</keyword>
<dbReference type="CDD" id="cd02194">
    <property type="entry name" value="ThiL"/>
    <property type="match status" value="1"/>
</dbReference>
<dbReference type="UniPathway" id="UPA00060">
    <property type="reaction ID" value="UER00142"/>
</dbReference>
<comment type="similarity">
    <text evidence="1">Belongs to the thiamine-monophosphate kinase family.</text>
</comment>
<evidence type="ECO:0000313" key="5">
    <source>
        <dbReference type="Proteomes" id="UP000247978"/>
    </source>
</evidence>
<evidence type="ECO:0000256" key="1">
    <source>
        <dbReference type="HAMAP-Rule" id="MF_02128"/>
    </source>
</evidence>
<feature type="binding site" evidence="1">
    <location>
        <position position="209"/>
    </location>
    <ligand>
        <name>Mg(2+)</name>
        <dbReference type="ChEBI" id="CHEBI:18420"/>
        <label>3</label>
    </ligand>
</feature>
<dbReference type="InterPro" id="IPR006283">
    <property type="entry name" value="ThiL-like"/>
</dbReference>
<dbReference type="InterPro" id="IPR016188">
    <property type="entry name" value="PurM-like_N"/>
</dbReference>
<feature type="binding site" evidence="1">
    <location>
        <position position="72"/>
    </location>
    <ligand>
        <name>Mg(2+)</name>
        <dbReference type="ChEBI" id="CHEBI:18420"/>
        <label>3</label>
    </ligand>
</feature>
<keyword evidence="1" id="KW-0784">Thiamine biosynthesis</keyword>
<feature type="binding site" evidence="1">
    <location>
        <position position="72"/>
    </location>
    <ligand>
        <name>Mg(2+)</name>
        <dbReference type="ChEBI" id="CHEBI:18420"/>
        <label>2</label>
    </ligand>
</feature>
<dbReference type="InterPro" id="IPR036921">
    <property type="entry name" value="PurM-like_N_sf"/>
</dbReference>